<evidence type="ECO:0000256" key="7">
    <source>
        <dbReference type="SAM" id="Phobius"/>
    </source>
</evidence>
<keyword evidence="3 7" id="KW-0812">Transmembrane</keyword>
<accession>A0A161JA42</accession>
<keyword evidence="5 7" id="KW-0472">Membrane</keyword>
<evidence type="ECO:0000256" key="1">
    <source>
        <dbReference type="ARBA" id="ARBA00004651"/>
    </source>
</evidence>
<comment type="subcellular location">
    <subcellularLocation>
        <location evidence="1">Cell membrane</location>
        <topology evidence="1">Multi-pass membrane protein</topology>
    </subcellularLocation>
</comment>
<feature type="transmembrane region" description="Helical" evidence="7">
    <location>
        <begin position="20"/>
        <end position="40"/>
    </location>
</feature>
<dbReference type="KEGG" id="dtx:ATSB10_37310"/>
<organism evidence="10 11">
    <name type="scientific">Dyella thiooxydans</name>
    <dbReference type="NCBI Taxonomy" id="445710"/>
    <lineage>
        <taxon>Bacteria</taxon>
        <taxon>Pseudomonadati</taxon>
        <taxon>Pseudomonadota</taxon>
        <taxon>Gammaproteobacteria</taxon>
        <taxon>Lysobacterales</taxon>
        <taxon>Rhodanobacteraceae</taxon>
        <taxon>Dyella</taxon>
    </lineage>
</organism>
<proteinExistence type="inferred from homology"/>
<sequence>MDIQIRPILIALRRHKAGTLLIALQIALTLAIVCNAFFIIHQRLANLSQASGVDEADVFVIANYWADVNRSTEQIDAQVRADLIALRQLPSVLDTTPASGYPLRGGGWDNFITMTPDQVKPTTDAAVYSGDEHFIDTLGLNLVAGRNFRPDEILAMGTQQAITPSTAIVSKALAERLFPDGHALGKSFYAMGTTPSTIIGIVDPLHRQGVDSWSNSYAGQALIWPLRADDSKGIYYIVRARPGQLAAAMREAPKALFAQSRMRIIDPKDGIQSYAEIRHRVYNSDRGMVILMGVISVVLLAITAAGIVGLTSFWVGQRRKQIGVRRALGARQRDILSYFLTENLLITGGGVLLGLLLAFGMNLWLMLRFASQPMPMAYLIVGVLLLLVLGQGAVLAPALKASRVPPVEATRSV</sequence>
<dbReference type="Pfam" id="PF12704">
    <property type="entry name" value="MacB_PCD"/>
    <property type="match status" value="1"/>
</dbReference>
<dbReference type="RefSeq" id="WP_063674126.1">
    <property type="nucleotide sequence ID" value="NZ_CP014841.1"/>
</dbReference>
<evidence type="ECO:0000256" key="4">
    <source>
        <dbReference type="ARBA" id="ARBA00022989"/>
    </source>
</evidence>
<dbReference type="GO" id="GO:0005886">
    <property type="term" value="C:plasma membrane"/>
    <property type="evidence" value="ECO:0007669"/>
    <property type="project" value="UniProtKB-SubCell"/>
</dbReference>
<feature type="transmembrane region" description="Helical" evidence="7">
    <location>
        <begin position="376"/>
        <end position="396"/>
    </location>
</feature>
<dbReference type="PANTHER" id="PTHR30572:SF4">
    <property type="entry name" value="ABC TRANSPORTER PERMEASE YTRF"/>
    <property type="match status" value="1"/>
</dbReference>
<evidence type="ECO:0000256" key="5">
    <source>
        <dbReference type="ARBA" id="ARBA00023136"/>
    </source>
</evidence>
<dbReference type="AlphaFoldDB" id="A0A161JA42"/>
<dbReference type="GO" id="GO:0022857">
    <property type="term" value="F:transmembrane transporter activity"/>
    <property type="evidence" value="ECO:0007669"/>
    <property type="project" value="TreeGrafter"/>
</dbReference>
<feature type="transmembrane region" description="Helical" evidence="7">
    <location>
        <begin position="336"/>
        <end position="364"/>
    </location>
</feature>
<dbReference type="InterPro" id="IPR050250">
    <property type="entry name" value="Macrolide_Exporter_MacB"/>
</dbReference>
<evidence type="ECO:0000256" key="2">
    <source>
        <dbReference type="ARBA" id="ARBA00022475"/>
    </source>
</evidence>
<dbReference type="STRING" id="445710.ATSB10_37310"/>
<comment type="similarity">
    <text evidence="6">Belongs to the ABC-4 integral membrane protein family.</text>
</comment>
<dbReference type="PATRIC" id="fig|445710.3.peg.3728"/>
<dbReference type="InterPro" id="IPR003838">
    <property type="entry name" value="ABC3_permease_C"/>
</dbReference>
<evidence type="ECO:0000256" key="3">
    <source>
        <dbReference type="ARBA" id="ARBA00022692"/>
    </source>
</evidence>
<dbReference type="Proteomes" id="UP000077255">
    <property type="component" value="Chromosome"/>
</dbReference>
<keyword evidence="2" id="KW-1003">Cell membrane</keyword>
<dbReference type="OrthoDB" id="9770036at2"/>
<dbReference type="InterPro" id="IPR025857">
    <property type="entry name" value="MacB_PCD"/>
</dbReference>
<gene>
    <name evidence="10" type="ORF">ATSB10_37310</name>
</gene>
<dbReference type="EMBL" id="CP014841">
    <property type="protein sequence ID" value="AND71185.1"/>
    <property type="molecule type" value="Genomic_DNA"/>
</dbReference>
<feature type="transmembrane region" description="Helical" evidence="7">
    <location>
        <begin position="288"/>
        <end position="315"/>
    </location>
</feature>
<protein>
    <submittedName>
        <fullName evidence="10">Antimicrobial peptide ABC transporter permease</fullName>
    </submittedName>
</protein>
<feature type="domain" description="MacB-like periplasmic core" evidence="9">
    <location>
        <begin position="20"/>
        <end position="252"/>
    </location>
</feature>
<evidence type="ECO:0000259" key="8">
    <source>
        <dbReference type="Pfam" id="PF02687"/>
    </source>
</evidence>
<feature type="domain" description="ABC3 transporter permease C-terminal" evidence="8">
    <location>
        <begin position="294"/>
        <end position="406"/>
    </location>
</feature>
<dbReference type="PANTHER" id="PTHR30572">
    <property type="entry name" value="MEMBRANE COMPONENT OF TRANSPORTER-RELATED"/>
    <property type="match status" value="1"/>
</dbReference>
<name>A0A161JA42_9GAMM</name>
<dbReference type="Pfam" id="PF02687">
    <property type="entry name" value="FtsX"/>
    <property type="match status" value="1"/>
</dbReference>
<keyword evidence="4 7" id="KW-1133">Transmembrane helix</keyword>
<evidence type="ECO:0000256" key="6">
    <source>
        <dbReference type="ARBA" id="ARBA00038076"/>
    </source>
</evidence>
<evidence type="ECO:0000259" key="9">
    <source>
        <dbReference type="Pfam" id="PF12704"/>
    </source>
</evidence>
<evidence type="ECO:0000313" key="11">
    <source>
        <dbReference type="Proteomes" id="UP000077255"/>
    </source>
</evidence>
<evidence type="ECO:0000313" key="10">
    <source>
        <dbReference type="EMBL" id="AND71185.1"/>
    </source>
</evidence>
<reference evidence="10 11" key="1">
    <citation type="submission" date="2016-02" db="EMBL/GenBank/DDBJ databases">
        <title>Complete genome sequencing and analysis of ATSB10, Dyella thiooxydans isolated from rhizosphere soil of sunflower (Helianthus annuus L.).</title>
        <authorList>
            <person name="Lee Y."/>
            <person name="Hwangbo K."/>
            <person name="Chung H."/>
            <person name="Yoo J."/>
            <person name="Kim K.Y."/>
            <person name="Sa T.M."/>
            <person name="Um Y."/>
            <person name="Madhaiyan M."/>
        </authorList>
    </citation>
    <scope>NUCLEOTIDE SEQUENCE [LARGE SCALE GENOMIC DNA]</scope>
    <source>
        <strain evidence="10 11">ATSB10</strain>
    </source>
</reference>
<keyword evidence="11" id="KW-1185">Reference proteome</keyword>